<evidence type="ECO:0000313" key="3">
    <source>
        <dbReference type="Proteomes" id="UP000178485"/>
    </source>
</evidence>
<protein>
    <submittedName>
        <fullName evidence="2">Putative membrane protein YdfK</fullName>
    </submittedName>
</protein>
<dbReference type="EMBL" id="LT608328">
    <property type="protein sequence ID" value="SCM56279.1"/>
    <property type="molecule type" value="Genomic_DNA"/>
</dbReference>
<feature type="transmembrane region" description="Helical" evidence="1">
    <location>
        <begin position="6"/>
        <end position="22"/>
    </location>
</feature>
<keyword evidence="1" id="KW-1133">Transmembrane helix</keyword>
<reference evidence="2 3" key="1">
    <citation type="submission" date="2016-08" db="EMBL/GenBank/DDBJ databases">
        <authorList>
            <person name="Seilhamer J.J."/>
        </authorList>
    </citation>
    <scope>NUCLEOTIDE SEQUENCE [LARGE SCALE GENOMIC DNA]</scope>
    <source>
        <strain evidence="2">ING2-E5A</strain>
    </source>
</reference>
<accession>A0A1G4G548</accession>
<keyword evidence="3" id="KW-1185">Reference proteome</keyword>
<sequence length="225" mass="24019">MIGTLVNTAAVLCGGVIGLLLKKRMPERVTTIYFQAIGLFTLAIGANMAVGMEKILIVVSSLAIGSLLGEWWNLEKGAEQVSDKLKRRFRIGNERFSEGLVTAFLLFCVGSMTILGTIQEGTGGSPDLLYTKSLMDFFSAILLASAFGSGVVCSALPLFIFQAILTLLAGYAGNLFSEEIIFGLTNVGGVLLIGLGINILGIKQLRIINMLPSLVVVVLLIWIFG</sequence>
<evidence type="ECO:0000313" key="2">
    <source>
        <dbReference type="EMBL" id="SCM56279.1"/>
    </source>
</evidence>
<feature type="transmembrane region" description="Helical" evidence="1">
    <location>
        <begin position="207"/>
        <end position="224"/>
    </location>
</feature>
<dbReference type="AlphaFoldDB" id="A0A1G4G548"/>
<dbReference type="STRING" id="1642646.ING2E5A_0804"/>
<dbReference type="RefSeq" id="WP_071138179.1">
    <property type="nucleotide sequence ID" value="NZ_DUQN01000130.1"/>
</dbReference>
<feature type="transmembrane region" description="Helical" evidence="1">
    <location>
        <begin position="180"/>
        <end position="201"/>
    </location>
</feature>
<keyword evidence="1" id="KW-0472">Membrane</keyword>
<feature type="transmembrane region" description="Helical" evidence="1">
    <location>
        <begin position="138"/>
        <end position="168"/>
    </location>
</feature>
<dbReference type="KEGG" id="pmuc:ING2E5A_0804"/>
<dbReference type="Proteomes" id="UP000178485">
    <property type="component" value="Chromosome i"/>
</dbReference>
<proteinExistence type="predicted"/>
<gene>
    <name evidence="2" type="primary">ydfK</name>
    <name evidence="2" type="ORF">ING2E5A_0804</name>
</gene>
<dbReference type="PANTHER" id="PTHR36111:SF2">
    <property type="entry name" value="INNER MEMBRANE PROTEIN"/>
    <property type="match status" value="1"/>
</dbReference>
<dbReference type="InterPro" id="IPR007563">
    <property type="entry name" value="DUF554"/>
</dbReference>
<organism evidence="2 3">
    <name type="scientific">Petrimonas mucosa</name>
    <dbReference type="NCBI Taxonomy" id="1642646"/>
    <lineage>
        <taxon>Bacteria</taxon>
        <taxon>Pseudomonadati</taxon>
        <taxon>Bacteroidota</taxon>
        <taxon>Bacteroidia</taxon>
        <taxon>Bacteroidales</taxon>
        <taxon>Dysgonomonadaceae</taxon>
        <taxon>Petrimonas</taxon>
    </lineage>
</organism>
<dbReference type="PANTHER" id="PTHR36111">
    <property type="entry name" value="INNER MEMBRANE PROTEIN-RELATED"/>
    <property type="match status" value="1"/>
</dbReference>
<dbReference type="Pfam" id="PF04474">
    <property type="entry name" value="DUF554"/>
    <property type="match status" value="1"/>
</dbReference>
<keyword evidence="1" id="KW-0812">Transmembrane</keyword>
<feature type="transmembrane region" description="Helical" evidence="1">
    <location>
        <begin position="29"/>
        <end position="49"/>
    </location>
</feature>
<evidence type="ECO:0000256" key="1">
    <source>
        <dbReference type="SAM" id="Phobius"/>
    </source>
</evidence>
<feature type="transmembrane region" description="Helical" evidence="1">
    <location>
        <begin position="95"/>
        <end position="118"/>
    </location>
</feature>
<feature type="transmembrane region" description="Helical" evidence="1">
    <location>
        <begin position="55"/>
        <end position="74"/>
    </location>
</feature>
<name>A0A1G4G548_9BACT</name>